<organism evidence="1 2">
    <name type="scientific">Saccharibacter floricola DSM 15669</name>
    <dbReference type="NCBI Taxonomy" id="1123227"/>
    <lineage>
        <taxon>Bacteria</taxon>
        <taxon>Pseudomonadati</taxon>
        <taxon>Pseudomonadota</taxon>
        <taxon>Alphaproteobacteria</taxon>
        <taxon>Acetobacterales</taxon>
        <taxon>Acetobacteraceae</taxon>
        <taxon>Saccharibacter</taxon>
    </lineage>
</organism>
<sequence length="141" mass="16395">MLFDKDFIYFYQNPLLFMKDEGEDFMFALAGWPNGEDDLDWYSKALDSIVRLEISGLITSENKTEDVLNSLAHTTNQTEWMCYLFDLTSTGRNLLKQLHIPDHARDKHYLLPGLREALSRIFDEHGVGFDAELPYKMRLPG</sequence>
<dbReference type="EMBL" id="BAQD01000147">
    <property type="protein sequence ID" value="GBQ08952.1"/>
    <property type="molecule type" value="Genomic_DNA"/>
</dbReference>
<dbReference type="RefSeq" id="WP_018980427.1">
    <property type="nucleotide sequence ID" value="NZ_BAQD01000147.1"/>
</dbReference>
<proteinExistence type="predicted"/>
<gene>
    <name evidence="1" type="ORF">AA15669_1981</name>
</gene>
<reference evidence="1" key="1">
    <citation type="submission" date="2013-04" db="EMBL/GenBank/DDBJ databases">
        <title>The genome sequencing project of 58 acetic acid bacteria.</title>
        <authorList>
            <person name="Okamoto-Kainuma A."/>
            <person name="Ishikawa M."/>
            <person name="Umino S."/>
            <person name="Koizumi Y."/>
            <person name="Shiwa Y."/>
            <person name="Yoshikawa H."/>
            <person name="Matsutani M."/>
            <person name="Matsushita K."/>
        </authorList>
    </citation>
    <scope>NUCLEOTIDE SEQUENCE</scope>
    <source>
        <strain evidence="1">DSM 15669</strain>
    </source>
</reference>
<evidence type="ECO:0000313" key="2">
    <source>
        <dbReference type="Proteomes" id="UP001062901"/>
    </source>
</evidence>
<name>A0ABQ0P1E9_9PROT</name>
<dbReference type="Proteomes" id="UP001062901">
    <property type="component" value="Unassembled WGS sequence"/>
</dbReference>
<comment type="caution">
    <text evidence="1">The sequence shown here is derived from an EMBL/GenBank/DDBJ whole genome shotgun (WGS) entry which is preliminary data.</text>
</comment>
<accession>A0ABQ0P1E9</accession>
<evidence type="ECO:0000313" key="1">
    <source>
        <dbReference type="EMBL" id="GBQ08952.1"/>
    </source>
</evidence>
<keyword evidence="2" id="KW-1185">Reference proteome</keyword>
<protein>
    <submittedName>
        <fullName evidence="1">Uncharacterized protein</fullName>
    </submittedName>
</protein>